<proteinExistence type="predicted"/>
<dbReference type="Proteomes" id="UP000247702">
    <property type="component" value="Unassembled WGS sequence"/>
</dbReference>
<keyword evidence="3" id="KW-1185">Reference proteome</keyword>
<dbReference type="EMBL" id="BLAL01000242">
    <property type="protein sequence ID" value="GES95342.1"/>
    <property type="molecule type" value="Genomic_DNA"/>
</dbReference>
<name>A0A2Z6QQF3_9GLOM</name>
<dbReference type="AlphaFoldDB" id="A0A2Z6QQF3"/>
<organism evidence="1 3">
    <name type="scientific">Rhizophagus clarus</name>
    <dbReference type="NCBI Taxonomy" id="94130"/>
    <lineage>
        <taxon>Eukaryota</taxon>
        <taxon>Fungi</taxon>
        <taxon>Fungi incertae sedis</taxon>
        <taxon>Mucoromycota</taxon>
        <taxon>Glomeromycotina</taxon>
        <taxon>Glomeromycetes</taxon>
        <taxon>Glomerales</taxon>
        <taxon>Glomeraceae</taxon>
        <taxon>Rhizophagus</taxon>
    </lineage>
</organism>
<comment type="caution">
    <text evidence="1">The sequence shown here is derived from an EMBL/GenBank/DDBJ whole genome shotgun (WGS) entry which is preliminary data.</text>
</comment>
<reference evidence="1 3" key="1">
    <citation type="submission" date="2017-11" db="EMBL/GenBank/DDBJ databases">
        <title>The genome of Rhizophagus clarus HR1 reveals common genetic basis of auxotrophy among arbuscular mycorrhizal fungi.</title>
        <authorList>
            <person name="Kobayashi Y."/>
        </authorList>
    </citation>
    <scope>NUCLEOTIDE SEQUENCE [LARGE SCALE GENOMIC DNA]</scope>
    <source>
        <strain evidence="1 3">HR1</strain>
    </source>
</reference>
<protein>
    <submittedName>
        <fullName evidence="1">Uncharacterized protein</fullName>
    </submittedName>
</protein>
<dbReference type="OrthoDB" id="2309013at2759"/>
<dbReference type="EMBL" id="BEXD01000382">
    <property type="protein sequence ID" value="GBB86971.1"/>
    <property type="molecule type" value="Genomic_DNA"/>
</dbReference>
<evidence type="ECO:0000313" key="3">
    <source>
        <dbReference type="Proteomes" id="UP000247702"/>
    </source>
</evidence>
<evidence type="ECO:0000313" key="1">
    <source>
        <dbReference type="EMBL" id="GBB86971.1"/>
    </source>
</evidence>
<sequence>MNNFSPNNEQIDRLANEVRSGRVGKILKGKDLLKPSLEYLLLLDSNQRDMIDVKSVDSATNEIWERLTTPQKNSLDKLANNINKLRNSDTLDLISRINTPQIANTDEENSFYNGINFSNNENFEFLILPLGMVYEGPFQ</sequence>
<gene>
    <name evidence="2" type="ORF">RCL2_002201700</name>
    <name evidence="1" type="ORF">RclHR1_13410007</name>
</gene>
<dbReference type="Proteomes" id="UP000615446">
    <property type="component" value="Unassembled WGS sequence"/>
</dbReference>
<evidence type="ECO:0000313" key="2">
    <source>
        <dbReference type="EMBL" id="GES95342.1"/>
    </source>
</evidence>
<accession>A0A2Z6QQF3</accession>
<reference evidence="2" key="2">
    <citation type="submission" date="2019-10" db="EMBL/GenBank/DDBJ databases">
        <title>Conservation and host-specific expression of non-tandemly repeated heterogenous ribosome RNA gene in arbuscular mycorrhizal fungi.</title>
        <authorList>
            <person name="Maeda T."/>
            <person name="Kobayashi Y."/>
            <person name="Nakagawa T."/>
            <person name="Ezawa T."/>
            <person name="Yamaguchi K."/>
            <person name="Bino T."/>
            <person name="Nishimoto Y."/>
            <person name="Shigenobu S."/>
            <person name="Kawaguchi M."/>
        </authorList>
    </citation>
    <scope>NUCLEOTIDE SEQUENCE</scope>
    <source>
        <strain evidence="2">HR1</strain>
    </source>
</reference>